<dbReference type="AlphaFoldDB" id="A0AAV7NQP3"/>
<evidence type="ECO:0000256" key="1">
    <source>
        <dbReference type="SAM" id="MobiDB-lite"/>
    </source>
</evidence>
<keyword evidence="3" id="KW-1185">Reference proteome</keyword>
<feature type="region of interest" description="Disordered" evidence="1">
    <location>
        <begin position="93"/>
        <end position="149"/>
    </location>
</feature>
<proteinExistence type="predicted"/>
<feature type="compositionally biased region" description="Low complexity" evidence="1">
    <location>
        <begin position="215"/>
        <end position="226"/>
    </location>
</feature>
<organism evidence="2 3">
    <name type="scientific">Pleurodeles waltl</name>
    <name type="common">Iberian ribbed newt</name>
    <dbReference type="NCBI Taxonomy" id="8319"/>
    <lineage>
        <taxon>Eukaryota</taxon>
        <taxon>Metazoa</taxon>
        <taxon>Chordata</taxon>
        <taxon>Craniata</taxon>
        <taxon>Vertebrata</taxon>
        <taxon>Euteleostomi</taxon>
        <taxon>Amphibia</taxon>
        <taxon>Batrachia</taxon>
        <taxon>Caudata</taxon>
        <taxon>Salamandroidea</taxon>
        <taxon>Salamandridae</taxon>
        <taxon>Pleurodelinae</taxon>
        <taxon>Pleurodeles</taxon>
    </lineage>
</organism>
<dbReference type="EMBL" id="JANPWB010000012">
    <property type="protein sequence ID" value="KAJ1117382.1"/>
    <property type="molecule type" value="Genomic_DNA"/>
</dbReference>
<name>A0AAV7NQP3_PLEWA</name>
<dbReference type="Proteomes" id="UP001066276">
    <property type="component" value="Chromosome 8"/>
</dbReference>
<reference evidence="2" key="1">
    <citation type="journal article" date="2022" name="bioRxiv">
        <title>Sequencing and chromosome-scale assembly of the giantPleurodeles waltlgenome.</title>
        <authorList>
            <person name="Brown T."/>
            <person name="Elewa A."/>
            <person name="Iarovenko S."/>
            <person name="Subramanian E."/>
            <person name="Araus A.J."/>
            <person name="Petzold A."/>
            <person name="Susuki M."/>
            <person name="Suzuki K.-i.T."/>
            <person name="Hayashi T."/>
            <person name="Toyoda A."/>
            <person name="Oliveira C."/>
            <person name="Osipova E."/>
            <person name="Leigh N.D."/>
            <person name="Simon A."/>
            <person name="Yun M.H."/>
        </authorList>
    </citation>
    <scope>NUCLEOTIDE SEQUENCE</scope>
    <source>
        <strain evidence="2">20211129_DDA</strain>
        <tissue evidence="2">Liver</tissue>
    </source>
</reference>
<evidence type="ECO:0000313" key="3">
    <source>
        <dbReference type="Proteomes" id="UP001066276"/>
    </source>
</evidence>
<protein>
    <submittedName>
        <fullName evidence="2">Uncharacterized protein</fullName>
    </submittedName>
</protein>
<feature type="region of interest" description="Disordered" evidence="1">
    <location>
        <begin position="208"/>
        <end position="232"/>
    </location>
</feature>
<sequence length="232" mass="25791">MDTFKLSNTCHFLHLCKCSTPLRICEGEWPWRRHPAAAPRANAQLFLLTSGQGEGPGPRHHRGLFSNPRLQRGHSLRLLGPERLHFKLLPTFTSGSHRLSPPGRPSAAVHESGRHRPHPPPCRSLTRPRAVERTTGRSPRDHDTAPFPHRRMRHRLQLRRASPPDLGAPLLVHWITFRCRQGPPSAHLDLQGHVQAARTSLIHWSPSTALQKAETSSSPGTPSHTGAPVGAE</sequence>
<comment type="caution">
    <text evidence="2">The sequence shown here is derived from an EMBL/GenBank/DDBJ whole genome shotgun (WGS) entry which is preliminary data.</text>
</comment>
<evidence type="ECO:0000313" key="2">
    <source>
        <dbReference type="EMBL" id="KAJ1117382.1"/>
    </source>
</evidence>
<accession>A0AAV7NQP3</accession>
<gene>
    <name evidence="2" type="ORF">NDU88_005582</name>
</gene>
<feature type="compositionally biased region" description="Basic and acidic residues" evidence="1">
    <location>
        <begin position="129"/>
        <end position="144"/>
    </location>
</feature>